<sequence length="608" mass="70384">MTEDKITKPAMGYGTGKNQNYCLGLTYLTDGIHKEFKEIKFEFKRAALAYNTSIFELVEEEGKPCILYFSSQNRNERGKKLYFESPIAQLKSGAEHFLIKTLDGKIFGLGKSNRGQLTREGNSFETCQEITYFKEKNLEVKKIRCSADQSYFHCANNDLYFCGQIAYGNYGSTFKSGEDSRVPVICSKNVKRFWTGSNASFFFFSDFQNKLYARGNNNDGQFGSGTKQTSPNKQNNLIPNINADEIVCMGLGFSFSTMVVLKQNEKFTRVFAAGGHLCGHNRQNLSWQELLVFKNQNIVQIEAGYYHSIARSSNNEFWLWGESSQGQLLNITNNKKIPTKIKFNKFPEIENNPYIKTKCGSYSTIIFSQNKSTLINDLREAYKNEFITDLEIKGIKVHKIFVEKRLNTDSNKIIEIFENRSYDEKTIRKFFESVYLSKLLLSKLYWDQMSKLFNIEALNLQNLQRDLLILYKDEDSKDFDLLVADNDDEEDDEEGNDDDDDDDEEEDDDCERIPVHKFILAIRSGLFREMFQNINKDIKEIKDYSGKTVESIEILIKYFYTDKIELTADDDPELVVEELSDAVEYYQLNENSNLPNELELIKKQFNLN</sequence>
<feature type="region of interest" description="Disordered" evidence="1">
    <location>
        <begin position="483"/>
        <end position="509"/>
    </location>
</feature>
<dbReference type="Gene3D" id="3.30.710.10">
    <property type="entry name" value="Potassium Channel Kv1.1, Chain A"/>
    <property type="match status" value="1"/>
</dbReference>
<dbReference type="SUPFAM" id="SSF54695">
    <property type="entry name" value="POZ domain"/>
    <property type="match status" value="1"/>
</dbReference>
<dbReference type="PANTHER" id="PTHR45982:SF1">
    <property type="entry name" value="REGULATOR OF CHROMOSOME CONDENSATION"/>
    <property type="match status" value="1"/>
</dbReference>
<feature type="compositionally biased region" description="Acidic residues" evidence="1">
    <location>
        <begin position="485"/>
        <end position="509"/>
    </location>
</feature>
<proteinExistence type="predicted"/>
<evidence type="ECO:0000313" key="3">
    <source>
        <dbReference type="EMBL" id="KAJ3451235.1"/>
    </source>
</evidence>
<protein>
    <recommendedName>
        <fullName evidence="2">BTB domain-containing protein</fullName>
    </recommendedName>
</protein>
<evidence type="ECO:0000259" key="2">
    <source>
        <dbReference type="PROSITE" id="PS50097"/>
    </source>
</evidence>
<comment type="caution">
    <text evidence="3">The sequence shown here is derived from an EMBL/GenBank/DDBJ whole genome shotgun (WGS) entry which is preliminary data.</text>
</comment>
<dbReference type="SUPFAM" id="SSF50985">
    <property type="entry name" value="RCC1/BLIP-II"/>
    <property type="match status" value="1"/>
</dbReference>
<dbReference type="CDD" id="cd18186">
    <property type="entry name" value="BTB_POZ_ZBTB_KLHL-like"/>
    <property type="match status" value="1"/>
</dbReference>
<dbReference type="PANTHER" id="PTHR45982">
    <property type="entry name" value="REGULATOR OF CHROMOSOME CONDENSATION"/>
    <property type="match status" value="1"/>
</dbReference>
<name>A0AAV8AC66_9EUKA</name>
<dbReference type="Pfam" id="PF13540">
    <property type="entry name" value="RCC1_2"/>
    <property type="match status" value="1"/>
</dbReference>
<evidence type="ECO:0000256" key="1">
    <source>
        <dbReference type="SAM" id="MobiDB-lite"/>
    </source>
</evidence>
<dbReference type="PROSITE" id="PS50097">
    <property type="entry name" value="BTB"/>
    <property type="match status" value="1"/>
</dbReference>
<dbReference type="InterPro" id="IPR051553">
    <property type="entry name" value="Ran_GTPase-activating"/>
</dbReference>
<gene>
    <name evidence="3" type="ORF">M0812_04905</name>
</gene>
<dbReference type="AlphaFoldDB" id="A0AAV8AC66"/>
<reference evidence="3" key="1">
    <citation type="submission" date="2022-08" db="EMBL/GenBank/DDBJ databases">
        <title>Novel sulphate-reducing endosymbionts in the free-living metamonad Anaeramoeba.</title>
        <authorList>
            <person name="Jerlstrom-Hultqvist J."/>
            <person name="Cepicka I."/>
            <person name="Gallot-Lavallee L."/>
            <person name="Salas-Leiva D."/>
            <person name="Curtis B.A."/>
            <person name="Zahonova K."/>
            <person name="Pipaliya S."/>
            <person name="Dacks J."/>
            <person name="Roger A.J."/>
        </authorList>
    </citation>
    <scope>NUCLEOTIDE SEQUENCE</scope>
    <source>
        <strain evidence="3">Busselton2</strain>
    </source>
</reference>
<dbReference type="InterPro" id="IPR000210">
    <property type="entry name" value="BTB/POZ_dom"/>
</dbReference>
<organism evidence="3 4">
    <name type="scientific">Anaeramoeba flamelloides</name>
    <dbReference type="NCBI Taxonomy" id="1746091"/>
    <lineage>
        <taxon>Eukaryota</taxon>
        <taxon>Metamonada</taxon>
        <taxon>Anaeramoebidae</taxon>
        <taxon>Anaeramoeba</taxon>
    </lineage>
</organism>
<evidence type="ECO:0000313" key="4">
    <source>
        <dbReference type="Proteomes" id="UP001146793"/>
    </source>
</evidence>
<dbReference type="Gene3D" id="2.130.10.30">
    <property type="entry name" value="Regulator of chromosome condensation 1/beta-lactamase-inhibitor protein II"/>
    <property type="match status" value="1"/>
</dbReference>
<dbReference type="Proteomes" id="UP001146793">
    <property type="component" value="Unassembled WGS sequence"/>
</dbReference>
<dbReference type="EMBL" id="JANTQA010000010">
    <property type="protein sequence ID" value="KAJ3451235.1"/>
    <property type="molecule type" value="Genomic_DNA"/>
</dbReference>
<dbReference type="Pfam" id="PF00651">
    <property type="entry name" value="BTB"/>
    <property type="match status" value="1"/>
</dbReference>
<dbReference type="InterPro" id="IPR011333">
    <property type="entry name" value="SKP1/BTB/POZ_sf"/>
</dbReference>
<feature type="domain" description="BTB" evidence="2">
    <location>
        <begin position="511"/>
        <end position="568"/>
    </location>
</feature>
<accession>A0AAV8AC66</accession>
<dbReference type="InterPro" id="IPR009091">
    <property type="entry name" value="RCC1/BLIP-II"/>
</dbReference>